<dbReference type="PANTHER" id="PTHR11257">
    <property type="entry name" value="CHEMOSENSORY PROTEIN-RELATED"/>
    <property type="match status" value="1"/>
</dbReference>
<protein>
    <submittedName>
        <fullName evidence="2">Chemosensory protein 7</fullName>
    </submittedName>
</protein>
<sequence>MKSVMILALFAFVAADKDYYVLDKIDLSKIENNIEELKIFMDCVLDKGTCSDLYNSYKVHIDESFKTACGKCTPEQKQFVSQFFKLYRKVLPQDIEELINKYDPERKYIDDLLAEVDKYNV</sequence>
<dbReference type="SUPFAM" id="SSF100910">
    <property type="entry name" value="Chemosensory protein Csp2"/>
    <property type="match status" value="1"/>
</dbReference>
<gene>
    <name evidence="2" type="ORF">KGM_208388</name>
</gene>
<evidence type="ECO:0000256" key="1">
    <source>
        <dbReference type="SAM" id="SignalP"/>
    </source>
</evidence>
<reference evidence="2 3" key="1">
    <citation type="journal article" date="2011" name="Cell">
        <title>The monarch butterfly genome yields insights into long-distance migration.</title>
        <authorList>
            <person name="Zhan S."/>
            <person name="Merlin C."/>
            <person name="Boore J.L."/>
            <person name="Reppert S.M."/>
        </authorList>
    </citation>
    <scope>NUCLEOTIDE SEQUENCE [LARGE SCALE GENOMIC DNA]</scope>
    <source>
        <strain evidence="2">F-2</strain>
    </source>
</reference>
<dbReference type="Gene3D" id="1.10.2080.10">
    <property type="entry name" value="Insect odorant-binding protein A10/Ejaculatory bulb-specific protein 3"/>
    <property type="match status" value="1"/>
</dbReference>
<evidence type="ECO:0000313" key="2">
    <source>
        <dbReference type="EMBL" id="OWR52950.1"/>
    </source>
</evidence>
<accession>A0A212FGV1</accession>
<keyword evidence="3" id="KW-1185">Reference proteome</keyword>
<dbReference type="PANTHER" id="PTHR11257:SF13">
    <property type="entry name" value="GEO07322P1"/>
    <property type="match status" value="1"/>
</dbReference>
<keyword evidence="1" id="KW-0732">Signal</keyword>
<dbReference type="KEGG" id="dpl:KGM_208388"/>
<dbReference type="InterPro" id="IPR036682">
    <property type="entry name" value="OS_D_A10/PebIII_sf"/>
</dbReference>
<feature type="chain" id="PRO_5012080981" evidence="1">
    <location>
        <begin position="16"/>
        <end position="121"/>
    </location>
</feature>
<dbReference type="AlphaFoldDB" id="A0A212FGV1"/>
<dbReference type="InterPro" id="IPR005055">
    <property type="entry name" value="A10/PebIII"/>
</dbReference>
<dbReference type="InParanoid" id="A0A212FGV1"/>
<dbReference type="Proteomes" id="UP000007151">
    <property type="component" value="Unassembled WGS sequence"/>
</dbReference>
<feature type="signal peptide" evidence="1">
    <location>
        <begin position="1"/>
        <end position="15"/>
    </location>
</feature>
<dbReference type="EMBL" id="AGBW02008597">
    <property type="protein sequence ID" value="OWR52950.1"/>
    <property type="molecule type" value="Genomic_DNA"/>
</dbReference>
<dbReference type="Pfam" id="PF03392">
    <property type="entry name" value="OS-D"/>
    <property type="match status" value="1"/>
</dbReference>
<evidence type="ECO:0000313" key="3">
    <source>
        <dbReference type="Proteomes" id="UP000007151"/>
    </source>
</evidence>
<name>A0A212FGV1_DANPL</name>
<comment type="caution">
    <text evidence="2">The sequence shown here is derived from an EMBL/GenBank/DDBJ whole genome shotgun (WGS) entry which is preliminary data.</text>
</comment>
<proteinExistence type="predicted"/>
<organism evidence="2 3">
    <name type="scientific">Danaus plexippus plexippus</name>
    <dbReference type="NCBI Taxonomy" id="278856"/>
    <lineage>
        <taxon>Eukaryota</taxon>
        <taxon>Metazoa</taxon>
        <taxon>Ecdysozoa</taxon>
        <taxon>Arthropoda</taxon>
        <taxon>Hexapoda</taxon>
        <taxon>Insecta</taxon>
        <taxon>Pterygota</taxon>
        <taxon>Neoptera</taxon>
        <taxon>Endopterygota</taxon>
        <taxon>Lepidoptera</taxon>
        <taxon>Glossata</taxon>
        <taxon>Ditrysia</taxon>
        <taxon>Papilionoidea</taxon>
        <taxon>Nymphalidae</taxon>
        <taxon>Danainae</taxon>
        <taxon>Danaini</taxon>
        <taxon>Danaina</taxon>
        <taxon>Danaus</taxon>
        <taxon>Danaus</taxon>
    </lineage>
</organism>